<dbReference type="Proteomes" id="UP000186015">
    <property type="component" value="Unassembled WGS sequence"/>
</dbReference>
<keyword evidence="6 7" id="KW-0472">Membrane</keyword>
<evidence type="ECO:0000256" key="5">
    <source>
        <dbReference type="ARBA" id="ARBA00022989"/>
    </source>
</evidence>
<dbReference type="SUPFAM" id="SSF90123">
    <property type="entry name" value="ABC transporter transmembrane region"/>
    <property type="match status" value="1"/>
</dbReference>
<protein>
    <submittedName>
        <fullName evidence="10">ABC-type bacteriocin/lantibiotic exporter, contains an N-terminal double-glycine peptidase domain</fullName>
    </submittedName>
</protein>
<dbReference type="PROSITE" id="PS50929">
    <property type="entry name" value="ABC_TM1F"/>
    <property type="match status" value="1"/>
</dbReference>
<dbReference type="Pfam" id="PF00664">
    <property type="entry name" value="ABC_membrane"/>
    <property type="match status" value="1"/>
</dbReference>
<keyword evidence="3" id="KW-0547">Nucleotide-binding</keyword>
<dbReference type="Gene3D" id="3.40.50.300">
    <property type="entry name" value="P-loop containing nucleotide triphosphate hydrolases"/>
    <property type="match status" value="1"/>
</dbReference>
<dbReference type="GO" id="GO:0005886">
    <property type="term" value="C:plasma membrane"/>
    <property type="evidence" value="ECO:0007669"/>
    <property type="project" value="UniProtKB-SubCell"/>
</dbReference>
<sequence length="554" mass="62696">MRKVPFFKKYHIKTMISFFMKFKKYYFVSLFLTLISSIILYLAPLINILIFDKGLKNKDLKVLFFSVMLLLAANALTEIFNIMQMRFDMFLNYKMSKGLKTKILDYCIDNSFFADKSGEYVSLLERDASSYISLAYKESINFVRNIISAVSSMIIVIKLQPDLALVSVILQSMLIIVRLKTQGIEELKGKESRNSYIALHSAINEIVLNMKKISLLGAGSFAKKRYEKALDNEYKVTKSQTMFSSMIQSFISLTMNVVGGIILLWGGYKVILGTLTVGALISFNQYASSLSSPIIGLISIPSNFASKYDTINKISTILERKDTDPKINIDSISEIKVSKLSFSYDTEMIFHDAKAKFKKGHIYYICGQSGVGKSTLLQLISGQLRNYKGTIKYNDSNLQEIGTKNISDLVSVVMQESVLFNDTILNNIVLDQEIDLERIKYLCRICNILDDIEELPDKFDTIVSEKGDSFSGGQKSRLCLVRALYKNLPVLIIDEITAGLDGITERNIRENLSEVVSDKIVIIVTHSSNFIIDKSIIYNINDHKIKQGEPRCLK</sequence>
<dbReference type="InterPro" id="IPR003439">
    <property type="entry name" value="ABC_transporter-like_ATP-bd"/>
</dbReference>
<dbReference type="GO" id="GO:0005524">
    <property type="term" value="F:ATP binding"/>
    <property type="evidence" value="ECO:0007669"/>
    <property type="project" value="UniProtKB-KW"/>
</dbReference>
<dbReference type="Gene3D" id="1.20.1560.10">
    <property type="entry name" value="ABC transporter type 1, transmembrane domain"/>
    <property type="match status" value="1"/>
</dbReference>
<keyword evidence="2 7" id="KW-0812">Transmembrane</keyword>
<evidence type="ECO:0000256" key="6">
    <source>
        <dbReference type="ARBA" id="ARBA00023136"/>
    </source>
</evidence>
<evidence type="ECO:0000313" key="10">
    <source>
        <dbReference type="EMBL" id="SEK40630.1"/>
    </source>
</evidence>
<dbReference type="GO" id="GO:0016887">
    <property type="term" value="F:ATP hydrolysis activity"/>
    <property type="evidence" value="ECO:0007669"/>
    <property type="project" value="InterPro"/>
</dbReference>
<evidence type="ECO:0000256" key="4">
    <source>
        <dbReference type="ARBA" id="ARBA00022840"/>
    </source>
</evidence>
<dbReference type="Pfam" id="PF00005">
    <property type="entry name" value="ABC_tran"/>
    <property type="match status" value="1"/>
</dbReference>
<dbReference type="PROSITE" id="PS00211">
    <property type="entry name" value="ABC_TRANSPORTER_1"/>
    <property type="match status" value="1"/>
</dbReference>
<accession>A0A1H7GVI1</accession>
<dbReference type="CDD" id="cd07346">
    <property type="entry name" value="ABC_6TM_exporters"/>
    <property type="match status" value="1"/>
</dbReference>
<dbReference type="InterPro" id="IPR027417">
    <property type="entry name" value="P-loop_NTPase"/>
</dbReference>
<dbReference type="SUPFAM" id="SSF52540">
    <property type="entry name" value="P-loop containing nucleoside triphosphate hydrolases"/>
    <property type="match status" value="1"/>
</dbReference>
<reference evidence="10 11" key="1">
    <citation type="submission" date="2016-10" db="EMBL/GenBank/DDBJ databases">
        <authorList>
            <person name="de Groot N.N."/>
        </authorList>
    </citation>
    <scope>NUCLEOTIDE SEQUENCE [LARGE SCALE GENOMIC DNA]</scope>
    <source>
        <strain evidence="10 11">KH2T6</strain>
    </source>
</reference>
<evidence type="ECO:0000256" key="7">
    <source>
        <dbReference type="SAM" id="Phobius"/>
    </source>
</evidence>
<dbReference type="PANTHER" id="PTHR24221:SF654">
    <property type="entry name" value="ATP-BINDING CASSETTE SUB-FAMILY B MEMBER 6"/>
    <property type="match status" value="1"/>
</dbReference>
<dbReference type="InterPro" id="IPR036640">
    <property type="entry name" value="ABC1_TM_sf"/>
</dbReference>
<dbReference type="OrthoDB" id="95687at2"/>
<evidence type="ECO:0000259" key="9">
    <source>
        <dbReference type="PROSITE" id="PS50929"/>
    </source>
</evidence>
<feature type="transmembrane region" description="Helical" evidence="7">
    <location>
        <begin position="250"/>
        <end position="268"/>
    </location>
</feature>
<gene>
    <name evidence="10" type="ORF">SAMN05216469_102233</name>
</gene>
<name>A0A1H7GVI1_RUMAL</name>
<dbReference type="InterPro" id="IPR003593">
    <property type="entry name" value="AAA+_ATPase"/>
</dbReference>
<evidence type="ECO:0000256" key="2">
    <source>
        <dbReference type="ARBA" id="ARBA00022692"/>
    </source>
</evidence>
<dbReference type="GO" id="GO:0034040">
    <property type="term" value="F:ATPase-coupled lipid transmembrane transporter activity"/>
    <property type="evidence" value="ECO:0007669"/>
    <property type="project" value="TreeGrafter"/>
</dbReference>
<dbReference type="PANTHER" id="PTHR24221">
    <property type="entry name" value="ATP-BINDING CASSETTE SUB-FAMILY B"/>
    <property type="match status" value="1"/>
</dbReference>
<dbReference type="AlphaFoldDB" id="A0A1H7GVI1"/>
<dbReference type="InterPro" id="IPR011527">
    <property type="entry name" value="ABC1_TM_dom"/>
</dbReference>
<proteinExistence type="predicted"/>
<organism evidence="10 11">
    <name type="scientific">Ruminococcus albus</name>
    <dbReference type="NCBI Taxonomy" id="1264"/>
    <lineage>
        <taxon>Bacteria</taxon>
        <taxon>Bacillati</taxon>
        <taxon>Bacillota</taxon>
        <taxon>Clostridia</taxon>
        <taxon>Eubacteriales</taxon>
        <taxon>Oscillospiraceae</taxon>
        <taxon>Ruminococcus</taxon>
    </lineage>
</organism>
<dbReference type="SMART" id="SM00382">
    <property type="entry name" value="AAA"/>
    <property type="match status" value="1"/>
</dbReference>
<dbReference type="EMBL" id="FOAT01000002">
    <property type="protein sequence ID" value="SEK40630.1"/>
    <property type="molecule type" value="Genomic_DNA"/>
</dbReference>
<dbReference type="GO" id="GO:0140359">
    <property type="term" value="F:ABC-type transporter activity"/>
    <property type="evidence" value="ECO:0007669"/>
    <property type="project" value="InterPro"/>
</dbReference>
<dbReference type="PROSITE" id="PS50893">
    <property type="entry name" value="ABC_TRANSPORTER_2"/>
    <property type="match status" value="1"/>
</dbReference>
<evidence type="ECO:0000313" key="11">
    <source>
        <dbReference type="Proteomes" id="UP000186015"/>
    </source>
</evidence>
<comment type="subcellular location">
    <subcellularLocation>
        <location evidence="1">Cell membrane</location>
        <topology evidence="1">Multi-pass membrane protein</topology>
    </subcellularLocation>
</comment>
<evidence type="ECO:0000256" key="3">
    <source>
        <dbReference type="ARBA" id="ARBA00022741"/>
    </source>
</evidence>
<evidence type="ECO:0000256" key="1">
    <source>
        <dbReference type="ARBA" id="ARBA00004651"/>
    </source>
</evidence>
<dbReference type="InterPro" id="IPR017871">
    <property type="entry name" value="ABC_transporter-like_CS"/>
</dbReference>
<evidence type="ECO:0000259" key="8">
    <source>
        <dbReference type="PROSITE" id="PS50893"/>
    </source>
</evidence>
<feature type="domain" description="ABC transporter" evidence="8">
    <location>
        <begin position="335"/>
        <end position="553"/>
    </location>
</feature>
<feature type="transmembrane region" description="Helical" evidence="7">
    <location>
        <begin position="25"/>
        <end position="50"/>
    </location>
</feature>
<keyword evidence="5 7" id="KW-1133">Transmembrane helix</keyword>
<feature type="domain" description="ABC transmembrane type-1" evidence="9">
    <location>
        <begin position="27"/>
        <end position="306"/>
    </location>
</feature>
<keyword evidence="4" id="KW-0067">ATP-binding</keyword>
<dbReference type="InterPro" id="IPR039421">
    <property type="entry name" value="Type_1_exporter"/>
</dbReference>
<feature type="transmembrane region" description="Helical" evidence="7">
    <location>
        <begin position="62"/>
        <end position="83"/>
    </location>
</feature>